<dbReference type="InterPro" id="IPR051328">
    <property type="entry name" value="T7SS_ABC-Transporter"/>
</dbReference>
<feature type="transmembrane region" description="Helical" evidence="12">
    <location>
        <begin position="917"/>
        <end position="937"/>
    </location>
</feature>
<evidence type="ECO:0000256" key="5">
    <source>
        <dbReference type="ARBA" id="ARBA00022692"/>
    </source>
</evidence>
<dbReference type="Gene3D" id="3.40.1710.10">
    <property type="entry name" value="abc type-2 transporter like domain"/>
    <property type="match status" value="1"/>
</dbReference>
<evidence type="ECO:0000313" key="14">
    <source>
        <dbReference type="Proteomes" id="UP000646308"/>
    </source>
</evidence>
<evidence type="ECO:0000256" key="11">
    <source>
        <dbReference type="SAM" id="MobiDB-lite"/>
    </source>
</evidence>
<dbReference type="InterPro" id="IPR023838">
    <property type="entry name" value="T7SS_EsaA"/>
</dbReference>
<dbReference type="AlphaFoldDB" id="A0AAW9YWL4"/>
<keyword evidence="10" id="KW-0175">Coiled coil</keyword>
<feature type="region of interest" description="Disordered" evidence="11">
    <location>
        <begin position="733"/>
        <end position="757"/>
    </location>
</feature>
<keyword evidence="4" id="KW-1003">Cell membrane</keyword>
<proteinExistence type="inferred from homology"/>
<evidence type="ECO:0000256" key="1">
    <source>
        <dbReference type="ARBA" id="ARBA00004651"/>
    </source>
</evidence>
<evidence type="ECO:0000256" key="12">
    <source>
        <dbReference type="SAM" id="Phobius"/>
    </source>
</evidence>
<evidence type="ECO:0000313" key="13">
    <source>
        <dbReference type="EMBL" id="NJI02453.1"/>
    </source>
</evidence>
<dbReference type="NCBIfam" id="TIGR03929">
    <property type="entry name" value="T7_esaA_Nterm"/>
    <property type="match status" value="1"/>
</dbReference>
<keyword evidence="5 12" id="KW-0812">Transmembrane</keyword>
<dbReference type="PANTHER" id="PTHR43077">
    <property type="entry name" value="TRANSPORT PERMEASE YVFS-RELATED"/>
    <property type="match status" value="1"/>
</dbReference>
<name>A0AAW9YWL4_9STAP</name>
<feature type="transmembrane region" description="Helical" evidence="12">
    <location>
        <begin position="944"/>
        <end position="963"/>
    </location>
</feature>
<feature type="transmembrane region" description="Helical" evidence="12">
    <location>
        <begin position="880"/>
        <end position="905"/>
    </location>
</feature>
<dbReference type="EMBL" id="WMFL01000076">
    <property type="protein sequence ID" value="NJI02453.1"/>
    <property type="molecule type" value="Genomic_DNA"/>
</dbReference>
<evidence type="ECO:0000256" key="4">
    <source>
        <dbReference type="ARBA" id="ARBA00022475"/>
    </source>
</evidence>
<keyword evidence="8 12" id="KW-0472">Membrane</keyword>
<keyword evidence="6 12" id="KW-1133">Transmembrane helix</keyword>
<evidence type="ECO:0000256" key="6">
    <source>
        <dbReference type="ARBA" id="ARBA00022989"/>
    </source>
</evidence>
<feature type="compositionally biased region" description="Polar residues" evidence="11">
    <location>
        <begin position="550"/>
        <end position="560"/>
    </location>
</feature>
<dbReference type="Proteomes" id="UP000646308">
    <property type="component" value="Unassembled WGS sequence"/>
</dbReference>
<evidence type="ECO:0000256" key="9">
    <source>
        <dbReference type="ARBA" id="ARBA00046722"/>
    </source>
</evidence>
<evidence type="ECO:0000256" key="2">
    <source>
        <dbReference type="ARBA" id="ARBA00008338"/>
    </source>
</evidence>
<feature type="transmembrane region" description="Helical" evidence="12">
    <location>
        <begin position="841"/>
        <end position="860"/>
    </location>
</feature>
<reference evidence="13" key="1">
    <citation type="submission" date="2019-11" db="EMBL/GenBank/DDBJ databases">
        <title>Whole genome comparisons of Staphylococcus agnetis isolates from cattle and chickens.</title>
        <authorList>
            <person name="Rhoads D."/>
            <person name="Shwani A."/>
            <person name="Adkins P."/>
            <person name="Calcutt M."/>
            <person name="Middleton J."/>
        </authorList>
    </citation>
    <scope>NUCLEOTIDE SEQUENCE</scope>
    <source>
        <strain evidence="13">1387</strain>
    </source>
</reference>
<dbReference type="GO" id="GO:0005886">
    <property type="term" value="C:plasma membrane"/>
    <property type="evidence" value="ECO:0007669"/>
    <property type="project" value="UniProtKB-SubCell"/>
</dbReference>
<dbReference type="RefSeq" id="WP_107396899.1">
    <property type="nucleotide sequence ID" value="NZ_CP045927.1"/>
</dbReference>
<sequence>MKKKKWIIGALAIFILLSVILALFIMTQNKETKENSKHDNSHNEEKNVKIAIVNEDQPTTYNGSKVELGKPFVKMLSHEDSHDFETVSRHVAENGLKHGQYQVMVVIPKNFSKLAMQLDEKSPSQMTLQYKTAVGQKEHVARETEKVVSDLLSQFNERLIQIYLSSIIDNLHNAQKNVDDIMSRQGQVDQRFSNFLVDPLNDFPRLFTDLMVHSISANKDITTWIREYNQSLLSSDYKTFQLPSDENVSTLVNQQQETFAHYLSEFDKTIEDYQSQKDSVDLSRYIQQLQMTDEGLKHYKETSDSSKDAYEEAFKSHLEDIKKEIEAEESPFTEDMIDAYKEKLTESMKHQLEENPELNDALSQMKDQNEKLRNDLLQNMLSTIQKDPAQQNDMYIANLSHNDLTKIGLSDEKVDAYQKILAKLNEFKRSYNEAHPNNPVVQEPYHNELTADDTSSLISKGISIERNETIKSKDINQLSVAVDQNFDFEGEIKINGKSYDIKNQDIKLDTSEKSYRVEVKGTAKLKAGDEYKEAFLKDKTMHLQLVFGAANQSDDNTSPDGPTATPDTADKGDVSVVDISIHHNLEGLLIHADVQDQLRALDRFDNYYDIYSSQYLTPNAPELNNDMIIKMLVDEVVNEMSAFKNDKTTILQKIDELNQSSSDLISEMLQGQEGLLDNQKELSALIKELDDTNQTFQENPKKPEVDKGKEEDFVTLSTKIDKDIQTLSERSTQLLTDSQKSQSTANTVSSELNQLDTNVTQLHASGRALGERANAINRDMTNNAKQNKLFAEHFERVLKHSKDGDKQNEALKAFMSHPIQKKNLENVLANSDEKDTTSPSIFVLLMYLMSMMTAYVFYSYERAKGELQFIHNHFSQHNKIWNSIAVAGVISGVALLEGLVIGLVAMNQFEILEGYRLKFIVMVVLTMSAFVLVNTYLLRQIRTIGMLMMLGILAIYFVAMNQLGQGSTQTTLGKISPLSYVDAAYFNFLNAEQSTLLVVILLLVISIIGFLLNLVIKPLTKVRLF</sequence>
<protein>
    <recommendedName>
        <fullName evidence="3">Type VII secretion system accessory factor EsaA</fullName>
    </recommendedName>
</protein>
<evidence type="ECO:0000256" key="3">
    <source>
        <dbReference type="ARBA" id="ARBA00020819"/>
    </source>
</evidence>
<comment type="subunit">
    <text evidence="9">Homodimer. Interacts with EssB.</text>
</comment>
<feature type="region of interest" description="Disordered" evidence="11">
    <location>
        <begin position="550"/>
        <end position="571"/>
    </location>
</feature>
<gene>
    <name evidence="13" type="primary">esaA</name>
    <name evidence="13" type="ORF">GLV84_06415</name>
</gene>
<feature type="coiled-coil region" evidence="10">
    <location>
        <begin position="348"/>
        <end position="375"/>
    </location>
</feature>
<organism evidence="13 14">
    <name type="scientific">Staphylococcus agnetis</name>
    <dbReference type="NCBI Taxonomy" id="985762"/>
    <lineage>
        <taxon>Bacteria</taxon>
        <taxon>Bacillati</taxon>
        <taxon>Bacillota</taxon>
        <taxon>Bacilli</taxon>
        <taxon>Bacillales</taxon>
        <taxon>Staphylococcaceae</taxon>
        <taxon>Staphylococcus</taxon>
    </lineage>
</organism>
<evidence type="ECO:0000256" key="7">
    <source>
        <dbReference type="ARBA" id="ARBA00023026"/>
    </source>
</evidence>
<comment type="caution">
    <text evidence="13">The sequence shown here is derived from an EMBL/GenBank/DDBJ whole genome shotgun (WGS) entry which is preliminary data.</text>
</comment>
<comment type="similarity">
    <text evidence="2">Belongs to the EsaA family.</text>
</comment>
<dbReference type="PANTHER" id="PTHR43077:SF10">
    <property type="entry name" value="TRANSPORT PERMEASE PROTEIN"/>
    <property type="match status" value="1"/>
</dbReference>
<feature type="transmembrane region" description="Helical" evidence="12">
    <location>
        <begin position="996"/>
        <end position="1016"/>
    </location>
</feature>
<accession>A0AAW9YWL4</accession>
<evidence type="ECO:0000256" key="10">
    <source>
        <dbReference type="SAM" id="Coils"/>
    </source>
</evidence>
<dbReference type="GeneID" id="57690619"/>
<keyword evidence="7" id="KW-0843">Virulence</keyword>
<evidence type="ECO:0000256" key="8">
    <source>
        <dbReference type="ARBA" id="ARBA00023136"/>
    </source>
</evidence>
<comment type="subcellular location">
    <subcellularLocation>
        <location evidence="1">Cell membrane</location>
        <topology evidence="1">Multi-pass membrane protein</topology>
    </subcellularLocation>
</comment>